<dbReference type="AlphaFoldDB" id="A0A2P4UQD9"/>
<reference evidence="2 3" key="1">
    <citation type="journal article" date="2017" name="Chemistry">
        <title>Isolation, Biosynthesis and Chemical Modifications of Rubterolones A-F: Rare Tropolone Alkaloids from Actinomadura sp. 5-2.</title>
        <authorList>
            <person name="Guo H."/>
            <person name="Benndorf R."/>
            <person name="Leichnitz D."/>
            <person name="Klassen J.L."/>
            <person name="Vollmers J."/>
            <person name="Gorls H."/>
            <person name="Steinacker M."/>
            <person name="Weigel C."/>
            <person name="Dahse H.M."/>
            <person name="Kaster A.K."/>
            <person name="de Beer Z.W."/>
            <person name="Poulsen M."/>
            <person name="Beemelmanns C."/>
        </authorList>
    </citation>
    <scope>NUCLEOTIDE SEQUENCE [LARGE SCALE GENOMIC DNA]</scope>
    <source>
        <strain evidence="2 3">5-2</strain>
    </source>
</reference>
<dbReference type="Proteomes" id="UP000242367">
    <property type="component" value="Unassembled WGS sequence"/>
</dbReference>
<sequence length="293" mass="32076">MTTVILFLLCLAVAGRELYLSFDKRLPRAQEELQRLRKQVNDLAGRQDALERDRPETVPDAVPAAPPEPEGVSEGLADRLADRIARVEERLATVAARVDGLDLDRAAQRSLARSLDAVEQDVGELHQEMLERLARQEGVVSGLLLSEEGEAEALLGEVYERCAAEYGLRVRVRDRYAARGVGGSAFLGTSYRLSGRRPDALAEELFTFARAMYDPQDPSALAALLTELGQLHGGGVTRIGPFTAVRTANALVCGLLPDSPSRPIPTEPWELAAQLRELPEDLQCDLSWLRADA</sequence>
<dbReference type="EMBL" id="MTBP01000001">
    <property type="protein sequence ID" value="POM27271.1"/>
    <property type="molecule type" value="Genomic_DNA"/>
</dbReference>
<accession>A0A2P4UQD9</accession>
<proteinExistence type="predicted"/>
<comment type="caution">
    <text evidence="2">The sequence shown here is derived from an EMBL/GenBank/DDBJ whole genome shotgun (WGS) entry which is preliminary data.</text>
</comment>
<organism evidence="2 3">
    <name type="scientific">Actinomadura rubteroloni</name>
    <dbReference type="NCBI Taxonomy" id="1926885"/>
    <lineage>
        <taxon>Bacteria</taxon>
        <taxon>Bacillati</taxon>
        <taxon>Actinomycetota</taxon>
        <taxon>Actinomycetes</taxon>
        <taxon>Streptosporangiales</taxon>
        <taxon>Thermomonosporaceae</taxon>
        <taxon>Actinomadura</taxon>
    </lineage>
</organism>
<gene>
    <name evidence="2" type="ORF">BTM25_16820</name>
</gene>
<evidence type="ECO:0000313" key="3">
    <source>
        <dbReference type="Proteomes" id="UP000242367"/>
    </source>
</evidence>
<feature type="compositionally biased region" description="Basic and acidic residues" evidence="1">
    <location>
        <begin position="48"/>
        <end position="57"/>
    </location>
</feature>
<dbReference type="RefSeq" id="WP_103562113.1">
    <property type="nucleotide sequence ID" value="NZ_MTBP01000001.1"/>
</dbReference>
<name>A0A2P4UQD9_9ACTN</name>
<evidence type="ECO:0000313" key="2">
    <source>
        <dbReference type="EMBL" id="POM27271.1"/>
    </source>
</evidence>
<feature type="region of interest" description="Disordered" evidence="1">
    <location>
        <begin position="44"/>
        <end position="73"/>
    </location>
</feature>
<keyword evidence="3" id="KW-1185">Reference proteome</keyword>
<evidence type="ECO:0000256" key="1">
    <source>
        <dbReference type="SAM" id="MobiDB-lite"/>
    </source>
</evidence>
<protein>
    <submittedName>
        <fullName evidence="2">Uncharacterized protein</fullName>
    </submittedName>
</protein>